<accession>E3EKC2</accession>
<evidence type="ECO:0008006" key="3">
    <source>
        <dbReference type="Google" id="ProtNLM"/>
    </source>
</evidence>
<gene>
    <name evidence="1" type="ORF">PPSC2_27815</name>
</gene>
<evidence type="ECO:0000313" key="1">
    <source>
        <dbReference type="EMBL" id="ADO59449.2"/>
    </source>
</evidence>
<dbReference type="Pfam" id="PF12917">
    <property type="entry name" value="YfbR-like"/>
    <property type="match status" value="1"/>
</dbReference>
<dbReference type="AlphaFoldDB" id="E3EKC2"/>
<dbReference type="KEGG" id="ppm:PPSC2_27815"/>
<keyword evidence="1" id="KW-0614">Plasmid</keyword>
<name>E3EKC2_PAEPS</name>
<dbReference type="EMBL" id="CP002214">
    <property type="protein sequence ID" value="ADO59449.2"/>
    <property type="molecule type" value="Genomic_DNA"/>
</dbReference>
<evidence type="ECO:0000313" key="2">
    <source>
        <dbReference type="Proteomes" id="UP000006868"/>
    </source>
</evidence>
<geneLocation type="plasmid" evidence="1 2">
    <name>pSC2</name>
</geneLocation>
<dbReference type="RefSeq" id="WP_043886157.1">
    <property type="nucleotide sequence ID" value="NC_014628.2"/>
</dbReference>
<sequence length="210" mass="24214">MFLGTYLSKIRGLMNLKRYQNLYVFKQRSVAEHSWSVAKIAQSLAYLEMDKFGHDVDMGVLLQKAITHDELELITGDILSHTKRRTPAMRQAVDELEAIIYEEEYGAKILPENWMEQFRTFTLEAKDDTIEGKILGAADVIDTILESTEEIKLGNLEYFTDVLQSSAEKLITIDLDSVRYFLKYSLPDFGLDIHQYYGENVVQAIKEIEM</sequence>
<dbReference type="Proteomes" id="UP000006868">
    <property type="component" value="Plasmid pSC2"/>
</dbReference>
<dbReference type="eggNOG" id="COG1896">
    <property type="taxonomic scope" value="Bacteria"/>
</dbReference>
<dbReference type="OrthoDB" id="9796032at2"/>
<dbReference type="SUPFAM" id="SSF109604">
    <property type="entry name" value="HD-domain/PDEase-like"/>
    <property type="match status" value="1"/>
</dbReference>
<protein>
    <recommendedName>
        <fullName evidence="3">HD domain-containing protein</fullName>
    </recommendedName>
</protein>
<dbReference type="PATRIC" id="fig|886882.15.peg.5895"/>
<dbReference type="HOGENOM" id="CLU_114091_0_0_9"/>
<proteinExistence type="predicted"/>
<dbReference type="Gene3D" id="1.10.3210.10">
    <property type="entry name" value="Hypothetical protein af1432"/>
    <property type="match status" value="1"/>
</dbReference>
<organism evidence="1 2">
    <name type="scientific">Paenibacillus polymyxa (strain SC2)</name>
    <name type="common">Bacillus polymyxa</name>
    <dbReference type="NCBI Taxonomy" id="886882"/>
    <lineage>
        <taxon>Bacteria</taxon>
        <taxon>Bacillati</taxon>
        <taxon>Bacillota</taxon>
        <taxon>Bacilli</taxon>
        <taxon>Bacillales</taxon>
        <taxon>Paenibacillaceae</taxon>
        <taxon>Paenibacillus</taxon>
    </lineage>
</organism>
<reference evidence="1 2" key="1">
    <citation type="journal article" date="2011" name="J. Bacteriol.">
        <title>Complete genome sequence of Paenibacillus polymyxa SC2, a strain of plant growth-promoting Rhizobacterium with broad-spectrum antimicrobial activity.</title>
        <authorList>
            <person name="Ma M."/>
            <person name="Wang C."/>
            <person name="Ding Y."/>
            <person name="Li L."/>
            <person name="Shen D."/>
            <person name="Jiang X."/>
            <person name="Guan D."/>
            <person name="Cao F."/>
            <person name="Chen H."/>
            <person name="Feng R."/>
            <person name="Wang X."/>
            <person name="Ge Y."/>
            <person name="Yao L."/>
            <person name="Bing X."/>
            <person name="Yang X."/>
            <person name="Li J."/>
            <person name="Du B."/>
        </authorList>
    </citation>
    <scope>NUCLEOTIDE SEQUENCE [LARGE SCALE GENOMIC DNA]</scope>
    <source>
        <strain evidence="1 2">SC2</strain>
        <plasmid evidence="2">pSC2</plasmid>
    </source>
</reference>